<feature type="region of interest" description="Disordered" evidence="1">
    <location>
        <begin position="1"/>
        <end position="23"/>
    </location>
</feature>
<evidence type="ECO:0000313" key="2">
    <source>
        <dbReference type="Proteomes" id="UP000504615"/>
    </source>
</evidence>
<dbReference type="GeneID" id="105424664"/>
<sequence>MPRDLPANSGIRTGRQSQTQESEIQRVDGFIVSSYAPLSQPREEGNEAIDTTARLIAKLAEKAMEEFRQQQVKEGRLLRSKANYFIPTCRLCPVLEVNSRRYRIEWTPSFKSPFSRFVLGFAY</sequence>
<proteinExistence type="predicted"/>
<accession>A0A8N1S5S1</accession>
<gene>
    <name evidence="3" type="primary">LOC105424664</name>
</gene>
<organism evidence="2 3">
    <name type="scientific">Pogonomyrmex barbatus</name>
    <name type="common">red harvester ant</name>
    <dbReference type="NCBI Taxonomy" id="144034"/>
    <lineage>
        <taxon>Eukaryota</taxon>
        <taxon>Metazoa</taxon>
        <taxon>Ecdysozoa</taxon>
        <taxon>Arthropoda</taxon>
        <taxon>Hexapoda</taxon>
        <taxon>Insecta</taxon>
        <taxon>Pterygota</taxon>
        <taxon>Neoptera</taxon>
        <taxon>Endopterygota</taxon>
        <taxon>Hymenoptera</taxon>
        <taxon>Apocrita</taxon>
        <taxon>Aculeata</taxon>
        <taxon>Formicoidea</taxon>
        <taxon>Formicidae</taxon>
        <taxon>Myrmicinae</taxon>
        <taxon>Pogonomyrmex</taxon>
    </lineage>
</organism>
<evidence type="ECO:0000256" key="1">
    <source>
        <dbReference type="SAM" id="MobiDB-lite"/>
    </source>
</evidence>
<dbReference type="RefSeq" id="XP_025073452.1">
    <property type="nucleotide sequence ID" value="XM_025217667.1"/>
</dbReference>
<dbReference type="AlphaFoldDB" id="A0A8N1S5S1"/>
<keyword evidence="2" id="KW-1185">Reference proteome</keyword>
<reference evidence="3" key="1">
    <citation type="submission" date="2025-08" db="UniProtKB">
        <authorList>
            <consortium name="RefSeq"/>
        </authorList>
    </citation>
    <scope>IDENTIFICATION</scope>
</reference>
<feature type="compositionally biased region" description="Polar residues" evidence="1">
    <location>
        <begin position="10"/>
        <end position="22"/>
    </location>
</feature>
<name>A0A8N1S5S1_9HYME</name>
<dbReference type="Proteomes" id="UP000504615">
    <property type="component" value="Unplaced"/>
</dbReference>
<protein>
    <submittedName>
        <fullName evidence="3">Uncharacterized protein LOC105424664</fullName>
    </submittedName>
</protein>
<evidence type="ECO:0000313" key="3">
    <source>
        <dbReference type="RefSeq" id="XP_025073452.1"/>
    </source>
</evidence>